<dbReference type="STRING" id="1075417.SAMN05421823_105184"/>
<evidence type="ECO:0000313" key="2">
    <source>
        <dbReference type="Proteomes" id="UP000198510"/>
    </source>
</evidence>
<name>A0A1G9J2Q0_9BACT</name>
<accession>A0A1G9J2Q0</accession>
<keyword evidence="2" id="KW-1185">Reference proteome</keyword>
<sequence length="78" mass="8586">MSNQQSRPCKSVKAHFSVLPSQTSHYRDQLGLSFHKGNSAQNETLKAALKDVYVAYVPDNPRVKALSRQLTPACNAKG</sequence>
<reference evidence="1 2" key="1">
    <citation type="submission" date="2016-10" db="EMBL/GenBank/DDBJ databases">
        <authorList>
            <person name="de Groot N.N."/>
        </authorList>
    </citation>
    <scope>NUCLEOTIDE SEQUENCE [LARGE SCALE GENOMIC DNA]</scope>
    <source>
        <strain evidence="1 2">DSM 25186</strain>
    </source>
</reference>
<dbReference type="EMBL" id="FNFO01000005">
    <property type="protein sequence ID" value="SDL31760.1"/>
    <property type="molecule type" value="Genomic_DNA"/>
</dbReference>
<evidence type="ECO:0000313" key="1">
    <source>
        <dbReference type="EMBL" id="SDL31760.1"/>
    </source>
</evidence>
<dbReference type="AlphaFoldDB" id="A0A1G9J2Q0"/>
<dbReference type="Proteomes" id="UP000198510">
    <property type="component" value="Unassembled WGS sequence"/>
</dbReference>
<proteinExistence type="predicted"/>
<organism evidence="1 2">
    <name type="scientific">Catalinimonas alkaloidigena</name>
    <dbReference type="NCBI Taxonomy" id="1075417"/>
    <lineage>
        <taxon>Bacteria</taxon>
        <taxon>Pseudomonadati</taxon>
        <taxon>Bacteroidota</taxon>
        <taxon>Cytophagia</taxon>
        <taxon>Cytophagales</taxon>
        <taxon>Catalimonadaceae</taxon>
        <taxon>Catalinimonas</taxon>
    </lineage>
</organism>
<protein>
    <submittedName>
        <fullName evidence="1">Uncharacterized protein</fullName>
    </submittedName>
</protein>
<gene>
    <name evidence="1" type="ORF">SAMN05421823_105184</name>
</gene>